<gene>
    <name evidence="2" type="ordered locus">Glov_1223</name>
</gene>
<keyword evidence="1" id="KW-1133">Transmembrane helix</keyword>
<keyword evidence="1" id="KW-0812">Transmembrane</keyword>
<accession>B3E765</accession>
<evidence type="ECO:0000313" key="2">
    <source>
        <dbReference type="EMBL" id="ACD94945.1"/>
    </source>
</evidence>
<dbReference type="HOGENOM" id="CLU_1188589_0_0_7"/>
<dbReference type="AlphaFoldDB" id="B3E765"/>
<proteinExistence type="predicted"/>
<sequence>MSEHRLLTSQRNMLFTAIQNNGLDPASFHWEMANSFNQHNLIVPRLIHVQSDGYFQFELQNDVEWCQYSPGQTKYIEQQYPGNWNGQYSYFCCWLSYLKEEFETPDLWSVIAGDSSFEVNMKSDGNEDESNKKFNSSERKHISQNLNEIREYLVTAHSISGSSLRLIEERLKYLEDAAGRVGRKDWINLAYGALINIIVGAALAPTAAKDLLRMAGSAFAWVVGHLPQIPFPA</sequence>
<name>B3E765_TRIL1</name>
<dbReference type="RefSeq" id="WP_012469293.1">
    <property type="nucleotide sequence ID" value="NC_010814.1"/>
</dbReference>
<feature type="transmembrane region" description="Helical" evidence="1">
    <location>
        <begin position="189"/>
        <end position="208"/>
    </location>
</feature>
<reference evidence="2 3" key="1">
    <citation type="submission" date="2008-05" db="EMBL/GenBank/DDBJ databases">
        <title>Complete sequence of chromosome of Geobacter lovleyi SZ.</title>
        <authorList>
            <consortium name="US DOE Joint Genome Institute"/>
            <person name="Lucas S."/>
            <person name="Copeland A."/>
            <person name="Lapidus A."/>
            <person name="Glavina del Rio T."/>
            <person name="Dalin E."/>
            <person name="Tice H."/>
            <person name="Bruce D."/>
            <person name="Goodwin L."/>
            <person name="Pitluck S."/>
            <person name="Chertkov O."/>
            <person name="Meincke L."/>
            <person name="Brettin T."/>
            <person name="Detter J.C."/>
            <person name="Han C."/>
            <person name="Tapia R."/>
            <person name="Kuske C.R."/>
            <person name="Schmutz J."/>
            <person name="Larimer F."/>
            <person name="Land M."/>
            <person name="Hauser L."/>
            <person name="Kyrpides N."/>
            <person name="Mikhailova N."/>
            <person name="Sung Y."/>
            <person name="Fletcher K.E."/>
            <person name="Ritalahti K.M."/>
            <person name="Loeffler F.E."/>
            <person name="Richardson P."/>
        </authorList>
    </citation>
    <scope>NUCLEOTIDE SEQUENCE [LARGE SCALE GENOMIC DNA]</scope>
    <source>
        <strain evidence="3">ATCC BAA-1151 / DSM 17278 / SZ</strain>
    </source>
</reference>
<evidence type="ECO:0000313" key="3">
    <source>
        <dbReference type="Proteomes" id="UP000002420"/>
    </source>
</evidence>
<protein>
    <submittedName>
        <fullName evidence="2">Uncharacterized protein</fullName>
    </submittedName>
</protein>
<organism evidence="2 3">
    <name type="scientific">Trichlorobacter lovleyi (strain ATCC BAA-1151 / DSM 17278 / SZ)</name>
    <name type="common">Geobacter lovleyi</name>
    <dbReference type="NCBI Taxonomy" id="398767"/>
    <lineage>
        <taxon>Bacteria</taxon>
        <taxon>Pseudomonadati</taxon>
        <taxon>Thermodesulfobacteriota</taxon>
        <taxon>Desulfuromonadia</taxon>
        <taxon>Geobacterales</taxon>
        <taxon>Geobacteraceae</taxon>
        <taxon>Trichlorobacter</taxon>
    </lineage>
</organism>
<dbReference type="KEGG" id="glo:Glov_1223"/>
<evidence type="ECO:0000256" key="1">
    <source>
        <dbReference type="SAM" id="Phobius"/>
    </source>
</evidence>
<keyword evidence="3" id="KW-1185">Reference proteome</keyword>
<dbReference type="OrthoDB" id="884200at2"/>
<dbReference type="Proteomes" id="UP000002420">
    <property type="component" value="Chromosome"/>
</dbReference>
<keyword evidence="1" id="KW-0472">Membrane</keyword>
<dbReference type="EMBL" id="CP001089">
    <property type="protein sequence ID" value="ACD94945.1"/>
    <property type="molecule type" value="Genomic_DNA"/>
</dbReference>